<feature type="compositionally biased region" description="Basic residues" evidence="2">
    <location>
        <begin position="282"/>
        <end position="292"/>
    </location>
</feature>
<protein>
    <submittedName>
        <fullName evidence="4">DNA-binding protein</fullName>
    </submittedName>
</protein>
<organism evidence="4 5">
    <name type="scientific">Dyella acidiphila</name>
    <dbReference type="NCBI Taxonomy" id="2775866"/>
    <lineage>
        <taxon>Bacteria</taxon>
        <taxon>Pseudomonadati</taxon>
        <taxon>Pseudomonadota</taxon>
        <taxon>Gammaproteobacteria</taxon>
        <taxon>Lysobacterales</taxon>
        <taxon>Rhodanobacteraceae</taxon>
        <taxon>Dyella</taxon>
    </lineage>
</organism>
<name>A0ABR9GC21_9GAMM</name>
<dbReference type="EMBL" id="JACZZA010000008">
    <property type="protein sequence ID" value="MBE1161569.1"/>
    <property type="molecule type" value="Genomic_DNA"/>
</dbReference>
<feature type="domain" description="KfrA N-terminal DNA-binding" evidence="3">
    <location>
        <begin position="8"/>
        <end position="120"/>
    </location>
</feature>
<evidence type="ECO:0000256" key="1">
    <source>
        <dbReference type="SAM" id="Coils"/>
    </source>
</evidence>
<dbReference type="InterPro" id="IPR021104">
    <property type="entry name" value="KfrA_DNA-bd_N"/>
</dbReference>
<keyword evidence="4" id="KW-0238">DNA-binding</keyword>
<proteinExistence type="predicted"/>
<sequence length="292" mass="32963">MASGVPETDVFKAADAVLARGERPTVERVRLELGRGSPARVGQLLEQWWERLAQRLKGHALLPNLPGEVAQAFSDTWRLALAQAAIVAHAALAEEQNALFAEQTSLTQERKLWEIALTEAQTNMAESAAKLAQADAQLRERQVLVDQLEAQRTDLLQQRDRLQEQLGRQQVEMDDLRAKHNAAQEHIRAVEDRAHQQVDQARQEIKSLQQRLEREQRDHHKLVTQLSMQQDDLRNAVRAAEQVAAHQTGRVTALEATLTQWRNQAPPSKRQSRKGVPEGKGKPRNRAKKIPP</sequence>
<evidence type="ECO:0000259" key="3">
    <source>
        <dbReference type="Pfam" id="PF11740"/>
    </source>
</evidence>
<dbReference type="Proteomes" id="UP000651010">
    <property type="component" value="Unassembled WGS sequence"/>
</dbReference>
<keyword evidence="1" id="KW-0175">Coiled coil</keyword>
<keyword evidence="5" id="KW-1185">Reference proteome</keyword>
<evidence type="ECO:0000313" key="5">
    <source>
        <dbReference type="Proteomes" id="UP000651010"/>
    </source>
</evidence>
<dbReference type="Pfam" id="PF11740">
    <property type="entry name" value="KfrA_N"/>
    <property type="match status" value="1"/>
</dbReference>
<comment type="caution">
    <text evidence="4">The sequence shown here is derived from an EMBL/GenBank/DDBJ whole genome shotgun (WGS) entry which is preliminary data.</text>
</comment>
<feature type="coiled-coil region" evidence="1">
    <location>
        <begin position="117"/>
        <end position="225"/>
    </location>
</feature>
<evidence type="ECO:0000256" key="2">
    <source>
        <dbReference type="SAM" id="MobiDB-lite"/>
    </source>
</evidence>
<dbReference type="RefSeq" id="WP_192556410.1">
    <property type="nucleotide sequence ID" value="NZ_JACZZA010000008.1"/>
</dbReference>
<dbReference type="GO" id="GO:0003677">
    <property type="term" value="F:DNA binding"/>
    <property type="evidence" value="ECO:0007669"/>
    <property type="project" value="UniProtKB-KW"/>
</dbReference>
<feature type="region of interest" description="Disordered" evidence="2">
    <location>
        <begin position="256"/>
        <end position="292"/>
    </location>
</feature>
<gene>
    <name evidence="4" type="ORF">IGX34_14390</name>
</gene>
<reference evidence="4 5" key="1">
    <citation type="submission" date="2020-09" db="EMBL/GenBank/DDBJ databases">
        <title>Dyella sp. 7MK23 isolated from forest soil.</title>
        <authorList>
            <person name="Fu J."/>
        </authorList>
    </citation>
    <scope>NUCLEOTIDE SEQUENCE [LARGE SCALE GENOMIC DNA]</scope>
    <source>
        <strain evidence="4 5">7MK23</strain>
    </source>
</reference>
<evidence type="ECO:0000313" key="4">
    <source>
        <dbReference type="EMBL" id="MBE1161569.1"/>
    </source>
</evidence>
<accession>A0ABR9GC21</accession>
<feature type="compositionally biased region" description="Polar residues" evidence="2">
    <location>
        <begin position="257"/>
        <end position="266"/>
    </location>
</feature>